<reference evidence="1" key="1">
    <citation type="submission" date="2022-10" db="EMBL/GenBank/DDBJ databases">
        <authorList>
            <person name="Mo P."/>
        </authorList>
    </citation>
    <scope>NUCLEOTIDE SEQUENCE</scope>
    <source>
        <strain evidence="1">HUAS 13-4</strain>
    </source>
</reference>
<keyword evidence="2" id="KW-1185">Reference proteome</keyword>
<dbReference type="EMBL" id="CP106793">
    <property type="protein sequence ID" value="UXY17624.1"/>
    <property type="molecule type" value="Genomic_DNA"/>
</dbReference>
<name>A0ABY6DTD0_9ACTN</name>
<dbReference type="RefSeq" id="WP_263227616.1">
    <property type="nucleotide sequence ID" value="NZ_CP106793.1"/>
</dbReference>
<evidence type="ECO:0000313" key="1">
    <source>
        <dbReference type="EMBL" id="UXY17624.1"/>
    </source>
</evidence>
<keyword evidence="1" id="KW-0436">Ligase</keyword>
<dbReference type="InterPro" id="IPR012340">
    <property type="entry name" value="NA-bd_OB-fold"/>
</dbReference>
<dbReference type="GO" id="GO:0016874">
    <property type="term" value="F:ligase activity"/>
    <property type="evidence" value="ECO:0007669"/>
    <property type="project" value="UniProtKB-KW"/>
</dbReference>
<proteinExistence type="predicted"/>
<sequence length="49" mass="5444">MNVTLVQPDLVVEVDVDAARDSVGGWRHPARWQRTRPDLSPGDIARFGS</sequence>
<accession>A0ABY6DTD0</accession>
<protein>
    <submittedName>
        <fullName evidence="1">ATP-dependent DNA ligase</fullName>
    </submittedName>
</protein>
<evidence type="ECO:0000313" key="2">
    <source>
        <dbReference type="Proteomes" id="UP001061298"/>
    </source>
</evidence>
<dbReference type="Gene3D" id="2.40.50.140">
    <property type="entry name" value="Nucleic acid-binding proteins"/>
    <property type="match status" value="1"/>
</dbReference>
<gene>
    <name evidence="1" type="ORF">N8I84_01790</name>
</gene>
<dbReference type="Proteomes" id="UP001061298">
    <property type="component" value="Chromosome"/>
</dbReference>
<organism evidence="1 2">
    <name type="scientific">Streptomyces cynarae</name>
    <dbReference type="NCBI Taxonomy" id="2981134"/>
    <lineage>
        <taxon>Bacteria</taxon>
        <taxon>Bacillati</taxon>
        <taxon>Actinomycetota</taxon>
        <taxon>Actinomycetes</taxon>
        <taxon>Kitasatosporales</taxon>
        <taxon>Streptomycetaceae</taxon>
        <taxon>Streptomyces</taxon>
    </lineage>
</organism>